<name>A0A0J1BC28_RHOIS</name>
<dbReference type="NCBIfam" id="TIGR02436">
    <property type="entry name" value="four helix bundle protein"/>
    <property type="match status" value="1"/>
</dbReference>
<dbReference type="InterPro" id="IPR012657">
    <property type="entry name" value="23S_rRNA-intervening_sequence"/>
</dbReference>
<dbReference type="InterPro" id="IPR036583">
    <property type="entry name" value="23S_rRNA_IVS_sf"/>
</dbReference>
<dbReference type="RefSeq" id="WP_047815094.1">
    <property type="nucleotide sequence ID" value="NZ_LECT01000029.1"/>
</dbReference>
<dbReference type="Proteomes" id="UP000036367">
    <property type="component" value="Unassembled WGS sequence"/>
</dbReference>
<protein>
    <recommendedName>
        <fullName evidence="3">Four helix bundle protein</fullName>
    </recommendedName>
</protein>
<comment type="caution">
    <text evidence="1">The sequence shown here is derived from an EMBL/GenBank/DDBJ whole genome shotgun (WGS) entry which is preliminary data.</text>
</comment>
<dbReference type="SUPFAM" id="SSF158446">
    <property type="entry name" value="IVS-encoded protein-like"/>
    <property type="match status" value="1"/>
</dbReference>
<keyword evidence="2" id="KW-1185">Reference proteome</keyword>
<evidence type="ECO:0000313" key="1">
    <source>
        <dbReference type="EMBL" id="KLU04066.1"/>
    </source>
</evidence>
<evidence type="ECO:0008006" key="3">
    <source>
        <dbReference type="Google" id="ProtNLM"/>
    </source>
</evidence>
<dbReference type="STRING" id="595434.RISK_003652"/>
<reference evidence="1" key="1">
    <citation type="submission" date="2015-05" db="EMBL/GenBank/DDBJ databases">
        <title>Permanent draft genome of Rhodopirellula islandicus K833.</title>
        <authorList>
            <person name="Kizina J."/>
            <person name="Richter M."/>
            <person name="Glockner F.O."/>
            <person name="Harder J."/>
        </authorList>
    </citation>
    <scope>NUCLEOTIDE SEQUENCE [LARGE SCALE GENOMIC DNA]</scope>
    <source>
        <strain evidence="1">K833</strain>
    </source>
</reference>
<dbReference type="Pfam" id="PF05635">
    <property type="entry name" value="23S_rRNA_IVP"/>
    <property type="match status" value="1"/>
</dbReference>
<dbReference type="PATRIC" id="fig|595434.4.peg.3478"/>
<dbReference type="Gene3D" id="1.20.1440.60">
    <property type="entry name" value="23S rRNA-intervening sequence"/>
    <property type="match status" value="1"/>
</dbReference>
<dbReference type="AlphaFoldDB" id="A0A0J1BC28"/>
<dbReference type="PANTHER" id="PTHR38471:SF2">
    <property type="entry name" value="FOUR HELIX BUNDLE PROTEIN"/>
    <property type="match status" value="1"/>
</dbReference>
<sequence length="115" mass="12883">MHRHARDQWLRAAQSIPLNIAEGNGKRSLKDRARFLDIARGSALECAAIQDMLLRTNGIKVQDDVAMKGMFYGIVAILTRTAMKFDGVAESGVEYHADIDYEHRFAEHEYDGTSG</sequence>
<gene>
    <name evidence="1" type="ORF">RISK_003652</name>
</gene>
<proteinExistence type="predicted"/>
<dbReference type="PANTHER" id="PTHR38471">
    <property type="entry name" value="FOUR HELIX BUNDLE PROTEIN"/>
    <property type="match status" value="1"/>
</dbReference>
<accession>A0A0J1BC28</accession>
<dbReference type="OrthoDB" id="276165at2"/>
<evidence type="ECO:0000313" key="2">
    <source>
        <dbReference type="Proteomes" id="UP000036367"/>
    </source>
</evidence>
<organism evidence="1 2">
    <name type="scientific">Rhodopirellula islandica</name>
    <dbReference type="NCBI Taxonomy" id="595434"/>
    <lineage>
        <taxon>Bacteria</taxon>
        <taxon>Pseudomonadati</taxon>
        <taxon>Planctomycetota</taxon>
        <taxon>Planctomycetia</taxon>
        <taxon>Pirellulales</taxon>
        <taxon>Pirellulaceae</taxon>
        <taxon>Rhodopirellula</taxon>
    </lineage>
</organism>
<dbReference type="EMBL" id="LECT01000029">
    <property type="protein sequence ID" value="KLU04066.1"/>
    <property type="molecule type" value="Genomic_DNA"/>
</dbReference>